<accession>A0A375YVQ7</accession>
<evidence type="ECO:0000313" key="3">
    <source>
        <dbReference type="Proteomes" id="UP000252015"/>
    </source>
</evidence>
<dbReference type="Gene3D" id="2.30.30.440">
    <property type="entry name" value="Domain of unknown function DUF1918"/>
    <property type="match status" value="1"/>
</dbReference>
<organism evidence="2 3">
    <name type="scientific">Mycobacterium shimoidei</name>
    <dbReference type="NCBI Taxonomy" id="29313"/>
    <lineage>
        <taxon>Bacteria</taxon>
        <taxon>Bacillati</taxon>
        <taxon>Actinomycetota</taxon>
        <taxon>Actinomycetes</taxon>
        <taxon>Mycobacteriales</taxon>
        <taxon>Mycobacteriaceae</taxon>
        <taxon>Mycobacterium</taxon>
    </lineage>
</organism>
<sequence>MKAKVGDWLVIKGTTIDRPDQRGLITEVHSPDGSPPYVVRWLDSDHEATVFPGPDAIVVTAEEQQEADERAQHRFGATQSAVLHGQSG</sequence>
<dbReference type="Proteomes" id="UP000252015">
    <property type="component" value="Unassembled WGS sequence"/>
</dbReference>
<keyword evidence="3" id="KW-1185">Reference proteome</keyword>
<evidence type="ECO:0000313" key="2">
    <source>
        <dbReference type="EMBL" id="SRX93023.1"/>
    </source>
</evidence>
<dbReference type="STRING" id="29313.BHQ16_17445"/>
<dbReference type="AlphaFoldDB" id="A0A375YVQ7"/>
<dbReference type="SUPFAM" id="SSF50118">
    <property type="entry name" value="Cell growth inhibitor/plasmid maintenance toxic component"/>
    <property type="match status" value="1"/>
</dbReference>
<evidence type="ECO:0000259" key="1">
    <source>
        <dbReference type="Pfam" id="PF08940"/>
    </source>
</evidence>
<reference evidence="2 3" key="1">
    <citation type="submission" date="2018-05" db="EMBL/GenBank/DDBJ databases">
        <authorList>
            <consortium name="IHU Genomes"/>
        </authorList>
    </citation>
    <scope>NUCLEOTIDE SEQUENCE [LARGE SCALE GENOMIC DNA]</scope>
    <source>
        <strain evidence="2 3">P7336</strain>
    </source>
</reference>
<name>A0A375YVQ7_MYCSH</name>
<dbReference type="EMBL" id="UEGW01000001">
    <property type="protein sequence ID" value="SRX93023.1"/>
    <property type="molecule type" value="Genomic_DNA"/>
</dbReference>
<protein>
    <submittedName>
        <fullName evidence="2">Putative signal transduction protein with CBS domains [Frankia symbiont of Datisca glomerata]</fullName>
    </submittedName>
</protein>
<proteinExistence type="predicted"/>
<dbReference type="Pfam" id="PF08940">
    <property type="entry name" value="DUF1918"/>
    <property type="match status" value="1"/>
</dbReference>
<dbReference type="RefSeq" id="WP_113963304.1">
    <property type="nucleotide sequence ID" value="NZ_UEGW01000001.1"/>
</dbReference>
<feature type="domain" description="DUF1918" evidence="1">
    <location>
        <begin position="1"/>
        <end position="58"/>
    </location>
</feature>
<gene>
    <name evidence="2" type="ORF">MSP7336_01253</name>
</gene>
<dbReference type="InterPro" id="IPR015035">
    <property type="entry name" value="DUF1918"/>
</dbReference>